<evidence type="ECO:0000313" key="9">
    <source>
        <dbReference type="Proteomes" id="UP000501939"/>
    </source>
</evidence>
<evidence type="ECO:0000256" key="2">
    <source>
        <dbReference type="ARBA" id="ARBA00022643"/>
    </source>
</evidence>
<feature type="compositionally biased region" description="Basic and acidic residues" evidence="4">
    <location>
        <begin position="229"/>
        <end position="244"/>
    </location>
</feature>
<keyword evidence="1" id="KW-0285">Flavoprotein</keyword>
<dbReference type="SUPFAM" id="SSF63380">
    <property type="entry name" value="Riboflavin synthase domain-like"/>
    <property type="match status" value="1"/>
</dbReference>
<evidence type="ECO:0000259" key="6">
    <source>
        <dbReference type="PROSITE" id="PS50902"/>
    </source>
</evidence>
<dbReference type="InterPro" id="IPR017927">
    <property type="entry name" value="FAD-bd_FR_type"/>
</dbReference>
<keyword evidence="5" id="KW-0812">Transmembrane</keyword>
<feature type="transmembrane region" description="Helical" evidence="5">
    <location>
        <begin position="181"/>
        <end position="207"/>
    </location>
</feature>
<evidence type="ECO:0000256" key="4">
    <source>
        <dbReference type="SAM" id="MobiDB-lite"/>
    </source>
</evidence>
<dbReference type="PRINTS" id="PR00369">
    <property type="entry name" value="FLAVODOXIN"/>
</dbReference>
<dbReference type="Pfam" id="PF03929">
    <property type="entry name" value="PepSY_TM"/>
    <property type="match status" value="1"/>
</dbReference>
<dbReference type="PANTHER" id="PTHR34219:SF3">
    <property type="entry name" value="BLL7967 PROTEIN"/>
    <property type="match status" value="1"/>
</dbReference>
<feature type="transmembrane region" description="Helical" evidence="5">
    <location>
        <begin position="140"/>
        <end position="160"/>
    </location>
</feature>
<dbReference type="Proteomes" id="UP000501939">
    <property type="component" value="Chromosome"/>
</dbReference>
<feature type="transmembrane region" description="Helical" evidence="5">
    <location>
        <begin position="12"/>
        <end position="33"/>
    </location>
</feature>
<sequence>MLKKTFFQMHWFLGITAGLILSLMGVTGAIYSYDQQILKLINPESYTVQAENTRKLSPAELYQHFHIHDPALKINSITVAASPTASSVVNIVKKGDKHGLNLMVNPYTAEKLPEIKGQEFFKFIKNLHRTLTVGPVGKQITGACTLILIFFALSGLYLRWPKVHTWKQWLSFKPQLQGRNFIWNLHAVAGTWVFVFYIVIASTGLTWSYSWWKNGMYTLMGVEKPLENKKNESARDPAEKHTEHGSAPTQHTQRSDHAGNAVISDSIAAKKPREDRTEKSDALSPVEIHRALNQTWLGFNAQMGREYSTLTLNLPKKDDGKVEVSFVDVIPQHERARNKAVYNYQSAHIEKMELYADKKLNEKVMSSILPVHRGSFFGPLYQFFAMLSALSMPLFFVTGWMLYLKRRKQKQLTLVAKQKGLMSEVDPDATPWLITYATQTGVSEQLAWGTASSLQEAQQSVTVKPIQKLTLSDLQKFEKVLFIASTYGTGEAPDLASSFSKNIMSQSLDLSHLKFAVLALGSMDYPETFCFFGHYLHRWLEENQATALFETIEVDNSNAKAIQLWNEKLATVSQLKLKSSNIEHTFDQWTLTQRTLLNPNSLGAPAFNLELQAQHEAQWQAGDIAIVQPGNSLERIQVFLDQHQIDADAHVDSLNQSIQHALWNKNLASDIESVTNLDLLVNQLPDLPIREYSIASIPTQQVLRLVVRQKMDNSGELGLGSGWLTHHTQLRDKIHLRIRTNPNFHLIDDNRPIICIGNGTGIAGLLSLMSARIRQGYTENWLIFGERQQAHDFFYKETIQAWQNTAMLKRCDLAFSRDQAEKIYVHHKLREQADELKSWIEQGAVIYVCGSIQGMASDVDATLIEILGADVVDQLRHDGRYRRDVY</sequence>
<dbReference type="InterPro" id="IPR001433">
    <property type="entry name" value="OxRdtase_FAD/NAD-bd"/>
</dbReference>
<keyword evidence="2" id="KW-0288">FMN</keyword>
<dbReference type="EMBL" id="CP049916">
    <property type="protein sequence ID" value="QIO08210.1"/>
    <property type="molecule type" value="Genomic_DNA"/>
</dbReference>
<dbReference type="InterPro" id="IPR001094">
    <property type="entry name" value="Flavdoxin-like"/>
</dbReference>
<dbReference type="Gene3D" id="3.40.50.360">
    <property type="match status" value="1"/>
</dbReference>
<dbReference type="SUPFAM" id="SSF52343">
    <property type="entry name" value="Ferredoxin reductase-like, C-terminal NADP-linked domain"/>
    <property type="match status" value="1"/>
</dbReference>
<dbReference type="Gene3D" id="3.40.50.80">
    <property type="entry name" value="Nucleotide-binding domain of ferredoxin-NADP reductase (FNR) module"/>
    <property type="match status" value="1"/>
</dbReference>
<dbReference type="InterPro" id="IPR029039">
    <property type="entry name" value="Flavoprotein-like_sf"/>
</dbReference>
<dbReference type="AlphaFoldDB" id="A0A6G8S289"/>
<evidence type="ECO:0008006" key="10">
    <source>
        <dbReference type="Google" id="ProtNLM"/>
    </source>
</evidence>
<evidence type="ECO:0000313" key="8">
    <source>
        <dbReference type="EMBL" id="QIO08210.1"/>
    </source>
</evidence>
<accession>A0A6G8S289</accession>
<feature type="domain" description="Flavodoxin-like" evidence="6">
    <location>
        <begin position="432"/>
        <end position="570"/>
    </location>
</feature>
<dbReference type="InterPro" id="IPR017938">
    <property type="entry name" value="Riboflavin_synthase-like_b-brl"/>
</dbReference>
<protein>
    <recommendedName>
        <fullName evidence="10">PepSY domain-containing protein</fullName>
    </recommendedName>
</protein>
<keyword evidence="5" id="KW-1133">Transmembrane helix</keyword>
<dbReference type="GO" id="GO:0010181">
    <property type="term" value="F:FMN binding"/>
    <property type="evidence" value="ECO:0007669"/>
    <property type="project" value="InterPro"/>
</dbReference>
<feature type="region of interest" description="Disordered" evidence="4">
    <location>
        <begin position="229"/>
        <end position="282"/>
    </location>
</feature>
<keyword evidence="5" id="KW-0472">Membrane</keyword>
<dbReference type="InterPro" id="IPR039261">
    <property type="entry name" value="FNR_nucleotide-bd"/>
</dbReference>
<keyword evidence="3" id="KW-0813">Transport</keyword>
<dbReference type="PRINTS" id="PR00371">
    <property type="entry name" value="FPNCR"/>
</dbReference>
<evidence type="ECO:0000256" key="3">
    <source>
        <dbReference type="ARBA" id="ARBA00022982"/>
    </source>
</evidence>
<dbReference type="PROSITE" id="PS50902">
    <property type="entry name" value="FLAVODOXIN_LIKE"/>
    <property type="match status" value="1"/>
</dbReference>
<dbReference type="PANTHER" id="PTHR34219">
    <property type="entry name" value="IRON-REGULATED INNER MEMBRANE PROTEIN-RELATED"/>
    <property type="match status" value="1"/>
</dbReference>
<gene>
    <name evidence="8" type="ORF">G8D99_03695</name>
</gene>
<evidence type="ECO:0000256" key="1">
    <source>
        <dbReference type="ARBA" id="ARBA00022630"/>
    </source>
</evidence>
<dbReference type="KEGG" id="alj:G8D99_03695"/>
<dbReference type="RefSeq" id="WP_166322743.1">
    <property type="nucleotide sequence ID" value="NZ_CP049916.1"/>
</dbReference>
<name>A0A6G8S289_9GAMM</name>
<keyword evidence="3" id="KW-0249">Electron transport</keyword>
<dbReference type="CDD" id="cd06200">
    <property type="entry name" value="SiR_like1"/>
    <property type="match status" value="1"/>
</dbReference>
<dbReference type="Pfam" id="PF00175">
    <property type="entry name" value="NAD_binding_1"/>
    <property type="match status" value="1"/>
</dbReference>
<dbReference type="InterPro" id="IPR008254">
    <property type="entry name" value="Flavodoxin/NO_synth"/>
</dbReference>
<reference evidence="8 9" key="1">
    <citation type="submission" date="2020-03" db="EMBL/GenBank/DDBJ databases">
        <authorList>
            <person name="Zhu W."/>
        </authorList>
    </citation>
    <scope>NUCLEOTIDE SEQUENCE [LARGE SCALE GENOMIC DNA]</scope>
    <source>
        <strain evidence="8 9">185</strain>
    </source>
</reference>
<feature type="domain" description="FAD-binding FR-type" evidence="7">
    <location>
        <begin position="584"/>
        <end position="747"/>
    </location>
</feature>
<feature type="compositionally biased region" description="Basic and acidic residues" evidence="4">
    <location>
        <begin position="271"/>
        <end position="281"/>
    </location>
</feature>
<dbReference type="Pfam" id="PF00258">
    <property type="entry name" value="Flavodoxin_1"/>
    <property type="match status" value="1"/>
</dbReference>
<keyword evidence="9" id="KW-1185">Reference proteome</keyword>
<dbReference type="PROSITE" id="PS51384">
    <property type="entry name" value="FAD_FR"/>
    <property type="match status" value="1"/>
</dbReference>
<evidence type="ECO:0000259" key="7">
    <source>
        <dbReference type="PROSITE" id="PS51384"/>
    </source>
</evidence>
<dbReference type="GO" id="GO:0016491">
    <property type="term" value="F:oxidoreductase activity"/>
    <property type="evidence" value="ECO:0007669"/>
    <property type="project" value="InterPro"/>
</dbReference>
<feature type="transmembrane region" description="Helical" evidence="5">
    <location>
        <begin position="380"/>
        <end position="404"/>
    </location>
</feature>
<dbReference type="InterPro" id="IPR005625">
    <property type="entry name" value="PepSY-ass_TM"/>
</dbReference>
<organism evidence="8 9">
    <name type="scientific">Acinetobacter lanii</name>
    <dbReference type="NCBI Taxonomy" id="2715163"/>
    <lineage>
        <taxon>Bacteria</taxon>
        <taxon>Pseudomonadati</taxon>
        <taxon>Pseudomonadota</taxon>
        <taxon>Gammaproteobacteria</taxon>
        <taxon>Moraxellales</taxon>
        <taxon>Moraxellaceae</taxon>
        <taxon>Acinetobacter</taxon>
    </lineage>
</organism>
<proteinExistence type="predicted"/>
<dbReference type="InterPro" id="IPR001709">
    <property type="entry name" value="Flavoprot_Pyr_Nucl_cyt_Rdtase"/>
</dbReference>
<evidence type="ECO:0000256" key="5">
    <source>
        <dbReference type="SAM" id="Phobius"/>
    </source>
</evidence>
<dbReference type="SUPFAM" id="SSF52218">
    <property type="entry name" value="Flavoproteins"/>
    <property type="match status" value="1"/>
</dbReference>